<reference evidence="5 6" key="1">
    <citation type="journal article" date="2016" name="Genome Biol. Evol.">
        <title>Divergent and convergent evolution of fungal pathogenicity.</title>
        <authorList>
            <person name="Shang Y."/>
            <person name="Xiao G."/>
            <person name="Zheng P."/>
            <person name="Cen K."/>
            <person name="Zhan S."/>
            <person name="Wang C."/>
        </authorList>
    </citation>
    <scope>NUCLEOTIDE SEQUENCE [LARGE SCALE GENOMIC DNA]</scope>
    <source>
        <strain evidence="5 6">RCEF 2490</strain>
    </source>
</reference>
<dbReference type="Pfam" id="PF21953">
    <property type="entry name" value="NadN_nucleosid_C"/>
    <property type="match status" value="1"/>
</dbReference>
<dbReference type="Gene3D" id="3.90.780.10">
    <property type="entry name" value="5'-Nucleotidase, C-terminal domain"/>
    <property type="match status" value="2"/>
</dbReference>
<comment type="caution">
    <text evidence="5">The sequence shown here is derived from an EMBL/GenBank/DDBJ whole genome shotgun (WGS) entry which is preliminary data.</text>
</comment>
<evidence type="ECO:0000256" key="1">
    <source>
        <dbReference type="SAM" id="MobiDB-lite"/>
    </source>
</evidence>
<dbReference type="PANTHER" id="PTHR11575:SF43">
    <property type="entry name" value="SER_THR PROTEIN PHOSPHATASE FAMILY (AFU_ORTHOLOGUE AFUA_3G04160)"/>
    <property type="match status" value="1"/>
</dbReference>
<evidence type="ECO:0000259" key="3">
    <source>
        <dbReference type="Pfam" id="PF00149"/>
    </source>
</evidence>
<evidence type="ECO:0000313" key="6">
    <source>
        <dbReference type="Proteomes" id="UP000078544"/>
    </source>
</evidence>
<dbReference type="InterPro" id="IPR004843">
    <property type="entry name" value="Calcineurin-like_PHP"/>
</dbReference>
<dbReference type="GO" id="GO:0019677">
    <property type="term" value="P:NAD+ catabolic process"/>
    <property type="evidence" value="ECO:0007669"/>
    <property type="project" value="EnsemblFungi"/>
</dbReference>
<dbReference type="CDD" id="cd07407">
    <property type="entry name" value="MPP_YHR202W_N"/>
    <property type="match status" value="1"/>
</dbReference>
<keyword evidence="2" id="KW-0732">Signal</keyword>
<protein>
    <submittedName>
        <fullName evidence="5">Ser/Thr protein phosphatase</fullName>
    </submittedName>
</protein>
<name>A0A166UT52_9HYPO</name>
<dbReference type="InterPro" id="IPR041823">
    <property type="entry name" value="YHR202W_N"/>
</dbReference>
<proteinExistence type="predicted"/>
<dbReference type="Proteomes" id="UP000078544">
    <property type="component" value="Unassembled WGS sequence"/>
</dbReference>
<feature type="domain" description="Putative 5'-nucleotidase C-terminal" evidence="4">
    <location>
        <begin position="363"/>
        <end position="569"/>
    </location>
</feature>
<feature type="domain" description="Calcineurin-like phosphoesterase" evidence="3">
    <location>
        <begin position="40"/>
        <end position="263"/>
    </location>
</feature>
<feature type="signal peptide" evidence="2">
    <location>
        <begin position="1"/>
        <end position="18"/>
    </location>
</feature>
<dbReference type="InterPro" id="IPR036907">
    <property type="entry name" value="5'-Nucleotdase_C_sf"/>
</dbReference>
<evidence type="ECO:0000259" key="4">
    <source>
        <dbReference type="Pfam" id="PF21953"/>
    </source>
</evidence>
<dbReference type="GO" id="GO:0016787">
    <property type="term" value="F:hydrolase activity"/>
    <property type="evidence" value="ECO:0007669"/>
    <property type="project" value="InterPro"/>
</dbReference>
<sequence>MAGSWLLGLSLLLAGVRAAQPGAAKPVAAPMRDLTWGQLNFLHTTDTHGWIGGHLLEPQYSADWGDYISFSQHMKKRADDNGADLLLVDTGDRVEGNGLYDASNPKGLFYYDLWAEQHVDLICVGNHELYQASTAEREVNTTVPNFKDKYIASNLDYIDPKSGERKPVAQRYRKFKTKNQGLSIVAFGFIFDFTGNANNTVVQPVAEAIQEQWFQDAIREKPDLFLVPGHVGLRMEEFRTIFTAIRKQNWHTPIVFFGGHAHVRDARQFDSQAFAMASGRYFETIGFMSIDGLKKKSTDELSTNASPKVDRKYIDTNLLGMYYHSGKNETTFPTEEGTRVSKHIARARKALDLDHRYGCAPKTLWVSRAKYPSQDSIFSWIQDEVFPEVVVNEKRKDKSRLAIMNTGGIRFDIFKGAFTRDSTYLVSPFVNGFKYVPDVPYEVAKKVVNILNSADKIISTEGKEARLMAIPEMMLATDRDEPSVDVEKGEEEEEDDDSRLELRSVDDGELTAGYTTKDDFGTEGDDTVHKAVPSYHVDNCVQSEINFPEEGEPDAVDLVFIDFIQPWVIPALQMAGGDFDSDDVKLYMEGTMTYKMAQWIEKHWGKDC</sequence>
<feature type="chain" id="PRO_5007880804" evidence="2">
    <location>
        <begin position="19"/>
        <end position="608"/>
    </location>
</feature>
<dbReference type="GO" id="GO:0005829">
    <property type="term" value="C:cytosol"/>
    <property type="evidence" value="ECO:0007669"/>
    <property type="project" value="EnsemblFungi"/>
</dbReference>
<organism evidence="5 6">
    <name type="scientific">Moelleriella libera RCEF 2490</name>
    <dbReference type="NCBI Taxonomy" id="1081109"/>
    <lineage>
        <taxon>Eukaryota</taxon>
        <taxon>Fungi</taxon>
        <taxon>Dikarya</taxon>
        <taxon>Ascomycota</taxon>
        <taxon>Pezizomycotina</taxon>
        <taxon>Sordariomycetes</taxon>
        <taxon>Hypocreomycetidae</taxon>
        <taxon>Hypocreales</taxon>
        <taxon>Clavicipitaceae</taxon>
        <taxon>Moelleriella</taxon>
    </lineage>
</organism>
<feature type="compositionally biased region" description="Basic and acidic residues" evidence="1">
    <location>
        <begin position="478"/>
        <end position="487"/>
    </location>
</feature>
<dbReference type="SUPFAM" id="SSF55816">
    <property type="entry name" value="5'-nucleotidase (syn. UDP-sugar hydrolase), C-terminal domain"/>
    <property type="match status" value="1"/>
</dbReference>
<dbReference type="Gene3D" id="3.60.21.10">
    <property type="match status" value="1"/>
</dbReference>
<dbReference type="FunFam" id="3.60.21.10:FF:000043">
    <property type="entry name" value="Ser/Thr protein phosphatase family"/>
    <property type="match status" value="1"/>
</dbReference>
<keyword evidence="6" id="KW-1185">Reference proteome</keyword>
<dbReference type="FunFam" id="3.90.780.10:FF:000009">
    <property type="entry name" value="Ser/Thr protein phosphatase family"/>
    <property type="match status" value="1"/>
</dbReference>
<dbReference type="AlphaFoldDB" id="A0A166UT52"/>
<dbReference type="PANTHER" id="PTHR11575">
    <property type="entry name" value="5'-NUCLEOTIDASE-RELATED"/>
    <property type="match status" value="1"/>
</dbReference>
<dbReference type="SUPFAM" id="SSF56300">
    <property type="entry name" value="Metallo-dependent phosphatases"/>
    <property type="match status" value="1"/>
</dbReference>
<evidence type="ECO:0000256" key="2">
    <source>
        <dbReference type="SAM" id="SignalP"/>
    </source>
</evidence>
<dbReference type="InterPro" id="IPR006179">
    <property type="entry name" value="5_nucleotidase/apyrase"/>
</dbReference>
<dbReference type="EMBL" id="AZGY01000001">
    <property type="protein sequence ID" value="OAA32928.1"/>
    <property type="molecule type" value="Genomic_DNA"/>
</dbReference>
<dbReference type="OrthoDB" id="7722975at2759"/>
<feature type="compositionally biased region" description="Acidic residues" evidence="1">
    <location>
        <begin position="488"/>
        <end position="498"/>
    </location>
</feature>
<dbReference type="InterPro" id="IPR053828">
    <property type="entry name" value="Nucleosidase_C"/>
</dbReference>
<accession>A0A166UT52</accession>
<dbReference type="FunFam" id="3.90.780.10:FF:000008">
    <property type="entry name" value="Ser/Thr protein phosphatase family"/>
    <property type="match status" value="1"/>
</dbReference>
<dbReference type="InterPro" id="IPR014485">
    <property type="entry name" value="Pesterase_C1039"/>
</dbReference>
<evidence type="ECO:0000313" key="5">
    <source>
        <dbReference type="EMBL" id="OAA32928.1"/>
    </source>
</evidence>
<dbReference type="GO" id="GO:0005576">
    <property type="term" value="C:extracellular region"/>
    <property type="evidence" value="ECO:0007669"/>
    <property type="project" value="EnsemblFungi"/>
</dbReference>
<gene>
    <name evidence="5" type="ORF">AAL_00393</name>
</gene>
<dbReference type="PIRSF" id="PIRSF017316">
    <property type="entry name" value="Pesterase_C1039"/>
    <property type="match status" value="1"/>
</dbReference>
<feature type="region of interest" description="Disordered" evidence="1">
    <location>
        <begin position="478"/>
        <end position="501"/>
    </location>
</feature>
<dbReference type="Pfam" id="PF00149">
    <property type="entry name" value="Metallophos"/>
    <property type="match status" value="1"/>
</dbReference>
<dbReference type="STRING" id="1081109.A0A166UT52"/>
<dbReference type="InterPro" id="IPR029052">
    <property type="entry name" value="Metallo-depent_PP-like"/>
</dbReference>